<dbReference type="InterPro" id="IPR004167">
    <property type="entry name" value="PSBD"/>
</dbReference>
<dbReference type="Gene3D" id="4.10.320.10">
    <property type="entry name" value="E3-binding domain"/>
    <property type="match status" value="1"/>
</dbReference>
<reference evidence="13 14" key="1">
    <citation type="submission" date="2016-10" db="EMBL/GenBank/DDBJ databases">
        <authorList>
            <person name="de Groot N.N."/>
        </authorList>
    </citation>
    <scope>NUCLEOTIDE SEQUENCE [LARGE SCALE GENOMIC DNA]</scope>
    <source>
        <strain evidence="13 14">DSM 12130</strain>
    </source>
</reference>
<dbReference type="STRING" id="91360.SAMN05660330_00377"/>
<evidence type="ECO:0000256" key="5">
    <source>
        <dbReference type="ARBA" id="ARBA00022823"/>
    </source>
</evidence>
<comment type="subunit">
    <text evidence="3">Forms a 24-polypeptide structural core with octahedral symmetry.</text>
</comment>
<dbReference type="PROSITE" id="PS50968">
    <property type="entry name" value="BIOTINYL_LIPOYL"/>
    <property type="match status" value="1"/>
</dbReference>
<evidence type="ECO:0000259" key="12">
    <source>
        <dbReference type="PROSITE" id="PS51826"/>
    </source>
</evidence>
<dbReference type="SUPFAM" id="SSF47005">
    <property type="entry name" value="Peripheral subunit-binding domain of 2-oxo acid dehydrogenase complex"/>
    <property type="match status" value="1"/>
</dbReference>
<dbReference type="InterPro" id="IPR011053">
    <property type="entry name" value="Single_hybrid_motif"/>
</dbReference>
<name>A0A1H0JZA6_9BACT</name>
<keyword evidence="14" id="KW-1185">Reference proteome</keyword>
<dbReference type="PANTHER" id="PTHR43178:SF2">
    <property type="entry name" value="DIHYDROLIPOYLLYSINE-RESIDUE ACETYLTRANSFERASE COMPONENT OF PYRUVATE DEHYDROGENASE COMPLEX"/>
    <property type="match status" value="1"/>
</dbReference>
<keyword evidence="6 9" id="KW-0012">Acyltransferase</keyword>
<dbReference type="InterPro" id="IPR001078">
    <property type="entry name" value="2-oxoacid_DH_actylTfrase"/>
</dbReference>
<dbReference type="GO" id="GO:0006086">
    <property type="term" value="P:pyruvate decarboxylation to acetyl-CoA"/>
    <property type="evidence" value="ECO:0007669"/>
    <property type="project" value="TreeGrafter"/>
</dbReference>
<dbReference type="PANTHER" id="PTHR43178">
    <property type="entry name" value="DIHYDROLIPOAMIDE ACETYLTRANSFERASE COMPONENT OF PYRUVATE DEHYDROGENASE COMPLEX"/>
    <property type="match status" value="1"/>
</dbReference>
<keyword evidence="5 9" id="KW-0450">Lipoyl</keyword>
<evidence type="ECO:0000256" key="7">
    <source>
        <dbReference type="ARBA" id="ARBA00025211"/>
    </source>
</evidence>
<feature type="region of interest" description="Disordered" evidence="10">
    <location>
        <begin position="84"/>
        <end position="115"/>
    </location>
</feature>
<dbReference type="Pfam" id="PF00198">
    <property type="entry name" value="2-oxoacid_dh"/>
    <property type="match status" value="1"/>
</dbReference>
<dbReference type="CDD" id="cd06849">
    <property type="entry name" value="lipoyl_domain"/>
    <property type="match status" value="1"/>
</dbReference>
<dbReference type="GO" id="GO:0031405">
    <property type="term" value="F:lipoic acid binding"/>
    <property type="evidence" value="ECO:0007669"/>
    <property type="project" value="TreeGrafter"/>
</dbReference>
<feature type="domain" description="Peripheral subunit-binding (PSBD)" evidence="12">
    <location>
        <begin position="110"/>
        <end position="147"/>
    </location>
</feature>
<gene>
    <name evidence="13" type="ORF">SAMN05660330_00377</name>
</gene>
<dbReference type="PROSITE" id="PS00189">
    <property type="entry name" value="LIPOYL"/>
    <property type="match status" value="1"/>
</dbReference>
<evidence type="ECO:0000313" key="13">
    <source>
        <dbReference type="EMBL" id="SDO48813.1"/>
    </source>
</evidence>
<keyword evidence="4 9" id="KW-0808">Transferase</keyword>
<dbReference type="RefSeq" id="WP_092219202.1">
    <property type="nucleotide sequence ID" value="NZ_FNJI01000002.1"/>
</dbReference>
<dbReference type="OrthoDB" id="9805770at2"/>
<feature type="compositionally biased region" description="Basic and acidic residues" evidence="10">
    <location>
        <begin position="85"/>
        <end position="97"/>
    </location>
</feature>
<comment type="cofactor">
    <cofactor evidence="1 9">
        <name>(R)-lipoate</name>
        <dbReference type="ChEBI" id="CHEBI:83088"/>
    </cofactor>
</comment>
<dbReference type="GO" id="GO:0005737">
    <property type="term" value="C:cytoplasm"/>
    <property type="evidence" value="ECO:0007669"/>
    <property type="project" value="TreeGrafter"/>
</dbReference>
<dbReference type="AlphaFoldDB" id="A0A1H0JZA6"/>
<evidence type="ECO:0000313" key="14">
    <source>
        <dbReference type="Proteomes" id="UP000199073"/>
    </source>
</evidence>
<dbReference type="FunFam" id="3.30.559.10:FF:000007">
    <property type="entry name" value="Dihydrolipoamide acetyltransferase component of pyruvate dehydrogenase complex"/>
    <property type="match status" value="1"/>
</dbReference>
<dbReference type="EC" id="2.3.1.-" evidence="9"/>
<keyword evidence="13" id="KW-0670">Pyruvate</keyword>
<evidence type="ECO:0000256" key="8">
    <source>
        <dbReference type="ARBA" id="ARBA00048370"/>
    </source>
</evidence>
<feature type="domain" description="Lipoyl-binding" evidence="11">
    <location>
        <begin position="2"/>
        <end position="77"/>
    </location>
</feature>
<comment type="catalytic activity">
    <reaction evidence="8">
        <text>N(6)-[(R)-dihydrolipoyl]-L-lysyl-[protein] + acetyl-CoA = N(6)-[(R)-S(8)-acetyldihydrolipoyl]-L-lysyl-[protein] + CoA</text>
        <dbReference type="Rhea" id="RHEA:17017"/>
        <dbReference type="Rhea" id="RHEA-COMP:10475"/>
        <dbReference type="Rhea" id="RHEA-COMP:10478"/>
        <dbReference type="ChEBI" id="CHEBI:57287"/>
        <dbReference type="ChEBI" id="CHEBI:57288"/>
        <dbReference type="ChEBI" id="CHEBI:83100"/>
        <dbReference type="ChEBI" id="CHEBI:83111"/>
        <dbReference type="EC" id="2.3.1.12"/>
    </reaction>
</comment>
<dbReference type="SUPFAM" id="SSF51230">
    <property type="entry name" value="Single hybrid motif"/>
    <property type="match status" value="1"/>
</dbReference>
<dbReference type="InterPro" id="IPR000089">
    <property type="entry name" value="Biotin_lipoyl"/>
</dbReference>
<evidence type="ECO:0000259" key="11">
    <source>
        <dbReference type="PROSITE" id="PS50968"/>
    </source>
</evidence>
<evidence type="ECO:0000256" key="9">
    <source>
        <dbReference type="RuleBase" id="RU003423"/>
    </source>
</evidence>
<dbReference type="Proteomes" id="UP000199073">
    <property type="component" value="Unassembled WGS sequence"/>
</dbReference>
<dbReference type="InterPro" id="IPR023213">
    <property type="entry name" value="CAT-like_dom_sf"/>
</dbReference>
<evidence type="ECO:0000256" key="3">
    <source>
        <dbReference type="ARBA" id="ARBA00011484"/>
    </source>
</evidence>
<dbReference type="PROSITE" id="PS51826">
    <property type="entry name" value="PSBD"/>
    <property type="match status" value="1"/>
</dbReference>
<dbReference type="EMBL" id="FNJI01000002">
    <property type="protein sequence ID" value="SDO48813.1"/>
    <property type="molecule type" value="Genomic_DNA"/>
</dbReference>
<sequence>MSLSFQLPDLGEGVHEAEILAIRVRVGQDVKEGDIILEIETDKAAVEIPSPYTGTVSDILVQQGDMATVGDTLLTFALQPEGEVAETKEAQQRKEQPDQPPARTKGRPVPASPSTRRLARKLGVDLHQILATGPGGLVTREDVENHARHQADPSAEPVKKDSVSSARTEPVAPQPAVDQDEELTGASEPGAIERIPLRSIRRATAVKMASSWSRIPHVFCRDNVDITDLEAFRQKHKQEIEEKGGRLTVTIFAIKAVATALKNFPHFNASLDEKKQEIVLKHYFNIGLAVDTEKGLLVPVIRDVDRKSIKELSVEVNKAITAVSNGKHTPQMMQQGTFTITNAGALGGYEFSAIINHPEVAILGLGQGRLQPAVRTDRRGRQEIVPRLLMPIMLCFDHRVVDGADAVRFLRVVIDALEDPEELLMSMI</sequence>
<proteinExistence type="inferred from homology"/>
<feature type="region of interest" description="Disordered" evidence="10">
    <location>
        <begin position="145"/>
        <end position="190"/>
    </location>
</feature>
<protein>
    <recommendedName>
        <fullName evidence="9">Dihydrolipoamide acetyltransferase component of pyruvate dehydrogenase complex</fullName>
        <ecNumber evidence="9">2.3.1.-</ecNumber>
    </recommendedName>
</protein>
<dbReference type="GO" id="GO:0004742">
    <property type="term" value="F:dihydrolipoyllysine-residue acetyltransferase activity"/>
    <property type="evidence" value="ECO:0007669"/>
    <property type="project" value="UniProtKB-EC"/>
</dbReference>
<feature type="compositionally biased region" description="Basic and acidic residues" evidence="10">
    <location>
        <begin position="145"/>
        <end position="162"/>
    </location>
</feature>
<dbReference type="InterPro" id="IPR036625">
    <property type="entry name" value="E3-bd_dom_sf"/>
</dbReference>
<dbReference type="Gene3D" id="3.30.559.10">
    <property type="entry name" value="Chloramphenicol acetyltransferase-like domain"/>
    <property type="match status" value="1"/>
</dbReference>
<dbReference type="InterPro" id="IPR050743">
    <property type="entry name" value="2-oxoacid_DH_E2_comp"/>
</dbReference>
<evidence type="ECO:0000256" key="6">
    <source>
        <dbReference type="ARBA" id="ARBA00023315"/>
    </source>
</evidence>
<evidence type="ECO:0000256" key="10">
    <source>
        <dbReference type="SAM" id="MobiDB-lite"/>
    </source>
</evidence>
<evidence type="ECO:0000256" key="1">
    <source>
        <dbReference type="ARBA" id="ARBA00001938"/>
    </source>
</evidence>
<accession>A0A1H0JZA6</accession>
<dbReference type="Gene3D" id="2.40.50.100">
    <property type="match status" value="1"/>
</dbReference>
<comment type="similarity">
    <text evidence="2 9">Belongs to the 2-oxoacid dehydrogenase family.</text>
</comment>
<evidence type="ECO:0000256" key="2">
    <source>
        <dbReference type="ARBA" id="ARBA00007317"/>
    </source>
</evidence>
<comment type="function">
    <text evidence="7">The pyruvate dehydrogenase complex catalyzes the overall conversion of pyruvate to acetyl-CoA and CO(2). It contains multiple copies of three enzymatic components: pyruvate dehydrogenase (E1), dihydrolipoamide acetyltransferase (E2) and lipoamide dehydrogenase (E3).</text>
</comment>
<dbReference type="SUPFAM" id="SSF52777">
    <property type="entry name" value="CoA-dependent acyltransferases"/>
    <property type="match status" value="1"/>
</dbReference>
<dbReference type="Pfam" id="PF02817">
    <property type="entry name" value="E3_binding"/>
    <property type="match status" value="1"/>
</dbReference>
<organism evidence="13 14">
    <name type="scientific">Desulforhopalus singaporensis</name>
    <dbReference type="NCBI Taxonomy" id="91360"/>
    <lineage>
        <taxon>Bacteria</taxon>
        <taxon>Pseudomonadati</taxon>
        <taxon>Thermodesulfobacteriota</taxon>
        <taxon>Desulfobulbia</taxon>
        <taxon>Desulfobulbales</taxon>
        <taxon>Desulfocapsaceae</taxon>
        <taxon>Desulforhopalus</taxon>
    </lineage>
</organism>
<evidence type="ECO:0000256" key="4">
    <source>
        <dbReference type="ARBA" id="ARBA00022679"/>
    </source>
</evidence>
<dbReference type="Pfam" id="PF00364">
    <property type="entry name" value="Biotin_lipoyl"/>
    <property type="match status" value="1"/>
</dbReference>
<dbReference type="InterPro" id="IPR003016">
    <property type="entry name" value="2-oxoA_DH_lipoyl-BS"/>
</dbReference>